<name>A0ABV6HQG2_9SPHI</name>
<evidence type="ECO:0000313" key="3">
    <source>
        <dbReference type="EMBL" id="MFC0321120.1"/>
    </source>
</evidence>
<dbReference type="InterPro" id="IPR050126">
    <property type="entry name" value="Ap4A_hydrolase"/>
</dbReference>
<dbReference type="PANTHER" id="PTHR42850:SF2">
    <property type="entry name" value="BLL5683 PROTEIN"/>
    <property type="match status" value="1"/>
</dbReference>
<dbReference type="PIRSF" id="PIRSF000883">
    <property type="entry name" value="Pesterase_MJ0912"/>
    <property type="match status" value="1"/>
</dbReference>
<dbReference type="RefSeq" id="WP_130858030.1">
    <property type="nucleotide sequence ID" value="NZ_JBHLWO010000004.1"/>
</dbReference>
<dbReference type="InterPro" id="IPR029052">
    <property type="entry name" value="Metallo-depent_PP-like"/>
</dbReference>
<sequence length="244" mass="27217">MKIALFSDIHANLPALEAMFTDLNKRQVDAIYCLGDLVGYNIWPNEVIELIRSQKIPVLAGNHDAKVGVLEAKGAIEALGKNYAYHLINDVNRKYLRDLPAHIRLAYKTADEKFDVLMVHGSTRRNDEYVLVDTPEEDVLAMMTESNASILCVAHSHKPYHRVLKSAAANYLHVINTGSVGKPKDGNPQGCYVLLELTATTSMRDPETLNVDFVRFDYDVQAAANAVENSPLPTEFADMLRKAY</sequence>
<reference evidence="3 4" key="1">
    <citation type="submission" date="2024-09" db="EMBL/GenBank/DDBJ databases">
        <authorList>
            <person name="Sun Q."/>
            <person name="Mori K."/>
        </authorList>
    </citation>
    <scope>NUCLEOTIDE SEQUENCE [LARGE SCALE GENOMIC DNA]</scope>
    <source>
        <strain evidence="3 4">CCM 7765</strain>
    </source>
</reference>
<dbReference type="SUPFAM" id="SSF56300">
    <property type="entry name" value="Metallo-dependent phosphatases"/>
    <property type="match status" value="1"/>
</dbReference>
<comment type="similarity">
    <text evidence="1">Belongs to the metallophosphoesterase superfamily. YfcE family.</text>
</comment>
<protein>
    <submittedName>
        <fullName evidence="3">Metallophosphoesterase family protein</fullName>
    </submittedName>
</protein>
<dbReference type="Pfam" id="PF12850">
    <property type="entry name" value="Metallophos_2"/>
    <property type="match status" value="1"/>
</dbReference>
<proteinExistence type="inferred from homology"/>
<evidence type="ECO:0000313" key="4">
    <source>
        <dbReference type="Proteomes" id="UP001589774"/>
    </source>
</evidence>
<dbReference type="Proteomes" id="UP001589774">
    <property type="component" value="Unassembled WGS sequence"/>
</dbReference>
<feature type="domain" description="Calcineurin-like phosphoesterase" evidence="2">
    <location>
        <begin position="1"/>
        <end position="198"/>
    </location>
</feature>
<evidence type="ECO:0000259" key="2">
    <source>
        <dbReference type="Pfam" id="PF12850"/>
    </source>
</evidence>
<comment type="caution">
    <text evidence="3">The sequence shown here is derived from an EMBL/GenBank/DDBJ whole genome shotgun (WGS) entry which is preliminary data.</text>
</comment>
<dbReference type="InterPro" id="IPR024654">
    <property type="entry name" value="Calcineurin-like_PHP_lpxH"/>
</dbReference>
<dbReference type="PANTHER" id="PTHR42850">
    <property type="entry name" value="METALLOPHOSPHOESTERASE"/>
    <property type="match status" value="1"/>
</dbReference>
<accession>A0ABV6HQG2</accession>
<gene>
    <name evidence="3" type="ORF">ACFFI0_22555</name>
</gene>
<evidence type="ECO:0000256" key="1">
    <source>
        <dbReference type="ARBA" id="ARBA00008950"/>
    </source>
</evidence>
<dbReference type="CDD" id="cd00838">
    <property type="entry name" value="MPP_superfamily"/>
    <property type="match status" value="1"/>
</dbReference>
<dbReference type="Gene3D" id="3.60.21.10">
    <property type="match status" value="1"/>
</dbReference>
<dbReference type="EMBL" id="JBHLWO010000004">
    <property type="protein sequence ID" value="MFC0321120.1"/>
    <property type="molecule type" value="Genomic_DNA"/>
</dbReference>
<dbReference type="InterPro" id="IPR011152">
    <property type="entry name" value="Pesterase_MJ0912"/>
</dbReference>
<keyword evidence="4" id="KW-1185">Reference proteome</keyword>
<organism evidence="3 4">
    <name type="scientific">Olivibacter oleidegradans</name>
    <dbReference type="NCBI Taxonomy" id="760123"/>
    <lineage>
        <taxon>Bacteria</taxon>
        <taxon>Pseudomonadati</taxon>
        <taxon>Bacteroidota</taxon>
        <taxon>Sphingobacteriia</taxon>
        <taxon>Sphingobacteriales</taxon>
        <taxon>Sphingobacteriaceae</taxon>
        <taxon>Olivibacter</taxon>
    </lineage>
</organism>